<evidence type="ECO:0000313" key="2">
    <source>
        <dbReference type="EMBL" id="OKZ41850.1"/>
    </source>
</evidence>
<comment type="caution">
    <text evidence="2">The sequence shown here is derived from an EMBL/GenBank/DDBJ whole genome shotgun (WGS) entry which is preliminary data.</text>
</comment>
<dbReference type="Proteomes" id="UP000186631">
    <property type="component" value="Unassembled WGS sequence"/>
</dbReference>
<dbReference type="InterPro" id="IPR007560">
    <property type="entry name" value="Restrct_endonuc_IV_Mrr"/>
</dbReference>
<keyword evidence="2" id="KW-0255">Endonuclease</keyword>
<name>A0A1Q6ILV9_PHOVU</name>
<keyword evidence="2" id="KW-0378">Hydrolase</keyword>
<evidence type="ECO:0000259" key="1">
    <source>
        <dbReference type="Pfam" id="PF04471"/>
    </source>
</evidence>
<dbReference type="GO" id="GO:0009307">
    <property type="term" value="P:DNA restriction-modification system"/>
    <property type="evidence" value="ECO:0007669"/>
    <property type="project" value="InterPro"/>
</dbReference>
<proteinExistence type="predicted"/>
<gene>
    <name evidence="2" type="ORF">BHV80_20020</name>
</gene>
<dbReference type="Gene3D" id="3.40.1350.10">
    <property type="match status" value="1"/>
</dbReference>
<protein>
    <submittedName>
        <fullName evidence="2">Restriction endonuclease</fullName>
    </submittedName>
</protein>
<dbReference type="GO" id="GO:0004519">
    <property type="term" value="F:endonuclease activity"/>
    <property type="evidence" value="ECO:0007669"/>
    <property type="project" value="UniProtKB-KW"/>
</dbReference>
<feature type="domain" description="Restriction endonuclease type IV Mrr" evidence="1">
    <location>
        <begin position="1"/>
        <end position="115"/>
    </location>
</feature>
<accession>A0A1Q6ILV9</accession>
<evidence type="ECO:0000313" key="3">
    <source>
        <dbReference type="Proteomes" id="UP000186631"/>
    </source>
</evidence>
<dbReference type="InterPro" id="IPR011856">
    <property type="entry name" value="tRNA_endonuc-like_dom_sf"/>
</dbReference>
<dbReference type="EMBL" id="MNQV01000296">
    <property type="protein sequence ID" value="OKZ41850.1"/>
    <property type="molecule type" value="Genomic_DNA"/>
</dbReference>
<dbReference type="InterPro" id="IPR011335">
    <property type="entry name" value="Restrct_endonuc-II-like"/>
</dbReference>
<dbReference type="AlphaFoldDB" id="A0A1Q6ILV9"/>
<reference evidence="2 3" key="1">
    <citation type="journal article" date="2016" name="Nat. Biotechnol.">
        <title>Measurement of bacterial replication rates in microbial communities.</title>
        <authorList>
            <person name="Brown C.T."/>
            <person name="Olm M.R."/>
            <person name="Thomas B.C."/>
            <person name="Banfield J.F."/>
        </authorList>
    </citation>
    <scope>NUCLEOTIDE SEQUENCE [LARGE SCALE GENOMIC DNA]</scope>
    <source>
        <strain evidence="2">42_262</strain>
    </source>
</reference>
<keyword evidence="2" id="KW-0540">Nuclease</keyword>
<dbReference type="Pfam" id="PF04471">
    <property type="entry name" value="Mrr_cat"/>
    <property type="match status" value="1"/>
</dbReference>
<dbReference type="SUPFAM" id="SSF52980">
    <property type="entry name" value="Restriction endonuclease-like"/>
    <property type="match status" value="1"/>
</dbReference>
<dbReference type="GO" id="GO:0003677">
    <property type="term" value="F:DNA binding"/>
    <property type="evidence" value="ECO:0007669"/>
    <property type="project" value="InterPro"/>
</dbReference>
<sequence>MEWQDYEEITKHIYATLGEAHGVKIEGHGKDCKVIGKSGVEHQIDVLTSHSDGIHSYRTMIECKYWDQNVNKDVIMKVAEIVEDAGLNKGIIVSKNGFTPDAINYARYRNIGLVELRKPTDEDWRGRLRNIVVEMNMVLPTLTECLFLITPETPPFPWMNSKLGMNAELLSIRNPDTPVKSIEECYSEFYNELSKKKEGEAYEQFFSFPKGTVVVYTPTEETMPIQGIKFGGILKIAKQSFEIKGDDYIHMIMNSIFEGKSYSITKDLKIKERKNIKSET</sequence>
<organism evidence="2 3">
    <name type="scientific">Phocaeicola vulgatus</name>
    <name type="common">Bacteroides vulgatus</name>
    <dbReference type="NCBI Taxonomy" id="821"/>
    <lineage>
        <taxon>Bacteria</taxon>
        <taxon>Pseudomonadati</taxon>
        <taxon>Bacteroidota</taxon>
        <taxon>Bacteroidia</taxon>
        <taxon>Bacteroidales</taxon>
        <taxon>Bacteroidaceae</taxon>
        <taxon>Phocaeicola</taxon>
    </lineage>
</organism>